<comment type="caution">
    <text evidence="1">The sequence shown here is derived from an EMBL/GenBank/DDBJ whole genome shotgun (WGS) entry which is preliminary data.</text>
</comment>
<dbReference type="AlphaFoldDB" id="A0A814TMK0"/>
<evidence type="ECO:0000313" key="3">
    <source>
        <dbReference type="EMBL" id="CAF3925727.1"/>
    </source>
</evidence>
<keyword evidence="5" id="KW-1185">Reference proteome</keyword>
<dbReference type="EMBL" id="CAJNOQ010007248">
    <property type="protein sequence ID" value="CAF1162169.1"/>
    <property type="molecule type" value="Genomic_DNA"/>
</dbReference>
<dbReference type="EMBL" id="CAJOBA010070461">
    <property type="protein sequence ID" value="CAF4388536.1"/>
    <property type="molecule type" value="Genomic_DNA"/>
</dbReference>
<dbReference type="Proteomes" id="UP000663829">
    <property type="component" value="Unassembled WGS sequence"/>
</dbReference>
<evidence type="ECO:0000313" key="4">
    <source>
        <dbReference type="EMBL" id="CAF4388536.1"/>
    </source>
</evidence>
<dbReference type="EMBL" id="CAJOBC010007248">
    <property type="protein sequence ID" value="CAF3925727.1"/>
    <property type="molecule type" value="Genomic_DNA"/>
</dbReference>
<dbReference type="Proteomes" id="UP000677228">
    <property type="component" value="Unassembled WGS sequence"/>
</dbReference>
<evidence type="ECO:0000313" key="2">
    <source>
        <dbReference type="EMBL" id="CAF1586810.1"/>
    </source>
</evidence>
<gene>
    <name evidence="1" type="ORF">GPM918_LOCUS21735</name>
    <name evidence="2" type="ORF">OVA965_LOCUS41303</name>
    <name evidence="3" type="ORF">SRO942_LOCUS21733</name>
    <name evidence="4" type="ORF">TMI583_LOCUS42911</name>
</gene>
<accession>A0A814TMK0</accession>
<evidence type="ECO:0000313" key="1">
    <source>
        <dbReference type="EMBL" id="CAF1162169.1"/>
    </source>
</evidence>
<reference evidence="1" key="1">
    <citation type="submission" date="2021-02" db="EMBL/GenBank/DDBJ databases">
        <authorList>
            <person name="Nowell W R."/>
        </authorList>
    </citation>
    <scope>NUCLEOTIDE SEQUENCE</scope>
</reference>
<dbReference type="Proteomes" id="UP000681722">
    <property type="component" value="Unassembled WGS sequence"/>
</dbReference>
<organism evidence="1 5">
    <name type="scientific">Didymodactylos carnosus</name>
    <dbReference type="NCBI Taxonomy" id="1234261"/>
    <lineage>
        <taxon>Eukaryota</taxon>
        <taxon>Metazoa</taxon>
        <taxon>Spiralia</taxon>
        <taxon>Gnathifera</taxon>
        <taxon>Rotifera</taxon>
        <taxon>Eurotatoria</taxon>
        <taxon>Bdelloidea</taxon>
        <taxon>Philodinida</taxon>
        <taxon>Philodinidae</taxon>
        <taxon>Didymodactylos</taxon>
    </lineage>
</organism>
<dbReference type="EMBL" id="CAJNOK010047202">
    <property type="protein sequence ID" value="CAF1586810.1"/>
    <property type="molecule type" value="Genomic_DNA"/>
</dbReference>
<proteinExistence type="predicted"/>
<sequence>MIQSFLEDNHGLEKFVYPHQDHYDLNNKQVQHHSQSDPVIPVTVAAIPTPESTATTGKKSDTAISCSIKLSPKILLTLLSDPIQAIDIDNPQLKIIT</sequence>
<dbReference type="Proteomes" id="UP000682733">
    <property type="component" value="Unassembled WGS sequence"/>
</dbReference>
<evidence type="ECO:0000313" key="5">
    <source>
        <dbReference type="Proteomes" id="UP000663829"/>
    </source>
</evidence>
<protein>
    <submittedName>
        <fullName evidence="1">Uncharacterized protein</fullName>
    </submittedName>
</protein>
<name>A0A814TMK0_9BILA</name>